<dbReference type="EMBL" id="JARYMX010000004">
    <property type="protein sequence ID" value="KAJ9552505.1"/>
    <property type="molecule type" value="Genomic_DNA"/>
</dbReference>
<proteinExistence type="predicted"/>
<dbReference type="Proteomes" id="UP001172457">
    <property type="component" value="Chromosome 4"/>
</dbReference>
<organism evidence="1 2">
    <name type="scientific">Centaurea solstitialis</name>
    <name type="common">yellow star-thistle</name>
    <dbReference type="NCBI Taxonomy" id="347529"/>
    <lineage>
        <taxon>Eukaryota</taxon>
        <taxon>Viridiplantae</taxon>
        <taxon>Streptophyta</taxon>
        <taxon>Embryophyta</taxon>
        <taxon>Tracheophyta</taxon>
        <taxon>Spermatophyta</taxon>
        <taxon>Magnoliopsida</taxon>
        <taxon>eudicotyledons</taxon>
        <taxon>Gunneridae</taxon>
        <taxon>Pentapetalae</taxon>
        <taxon>asterids</taxon>
        <taxon>campanulids</taxon>
        <taxon>Asterales</taxon>
        <taxon>Asteraceae</taxon>
        <taxon>Carduoideae</taxon>
        <taxon>Cardueae</taxon>
        <taxon>Centaureinae</taxon>
        <taxon>Centaurea</taxon>
    </lineage>
</organism>
<dbReference type="AlphaFoldDB" id="A0AA38TD19"/>
<sequence length="98" mass="11366">MNVPLVLLERKEIARLLRRGSTELHSLFPPIPTLAIVCNILHINLLMLMCNKLLPMWHLTSHLLLHYPKTLDPRNESSTFDVLLKDKVPFSLRNSRNC</sequence>
<name>A0AA38TD19_9ASTR</name>
<reference evidence="1" key="1">
    <citation type="submission" date="2023-03" db="EMBL/GenBank/DDBJ databases">
        <title>Chromosome-scale reference genome and RAD-based genetic map of yellow starthistle (Centaurea solstitialis) reveal putative structural variation and QTLs associated with invader traits.</title>
        <authorList>
            <person name="Reatini B."/>
            <person name="Cang F.A."/>
            <person name="Jiang Q."/>
            <person name="Mckibben M.T.W."/>
            <person name="Barker M.S."/>
            <person name="Rieseberg L.H."/>
            <person name="Dlugosch K.M."/>
        </authorList>
    </citation>
    <scope>NUCLEOTIDE SEQUENCE</scope>
    <source>
        <strain evidence="1">CAN-66</strain>
        <tissue evidence="1">Leaf</tissue>
    </source>
</reference>
<comment type="caution">
    <text evidence="1">The sequence shown here is derived from an EMBL/GenBank/DDBJ whole genome shotgun (WGS) entry which is preliminary data.</text>
</comment>
<protein>
    <submittedName>
        <fullName evidence="1">Uncharacterized protein</fullName>
    </submittedName>
</protein>
<accession>A0AA38TD19</accession>
<gene>
    <name evidence="1" type="ORF">OSB04_016550</name>
</gene>
<evidence type="ECO:0000313" key="2">
    <source>
        <dbReference type="Proteomes" id="UP001172457"/>
    </source>
</evidence>
<keyword evidence="2" id="KW-1185">Reference proteome</keyword>
<evidence type="ECO:0000313" key="1">
    <source>
        <dbReference type="EMBL" id="KAJ9552505.1"/>
    </source>
</evidence>